<dbReference type="InterPro" id="IPR027910">
    <property type="entry name" value="YdiL_sf"/>
</dbReference>
<keyword evidence="4" id="KW-1185">Reference proteome</keyword>
<dbReference type="EMBL" id="FNAE01000009">
    <property type="protein sequence ID" value="SDF61261.1"/>
    <property type="molecule type" value="Genomic_DNA"/>
</dbReference>
<dbReference type="Proteomes" id="UP000182413">
    <property type="component" value="Unassembled WGS sequence"/>
</dbReference>
<dbReference type="Pfam" id="PF08965">
    <property type="entry name" value="Aca2_YdiL"/>
    <property type="match status" value="1"/>
</dbReference>
<dbReference type="Proteomes" id="UP001278050">
    <property type="component" value="Unassembled WGS sequence"/>
</dbReference>
<dbReference type="AlphaFoldDB" id="A0A1G7MHN5"/>
<dbReference type="GO" id="GO:0003677">
    <property type="term" value="F:DNA binding"/>
    <property type="evidence" value="ECO:0007669"/>
    <property type="project" value="InterPro"/>
</dbReference>
<reference evidence="2 3" key="1">
    <citation type="submission" date="2016-10" db="EMBL/GenBank/DDBJ databases">
        <authorList>
            <person name="de Groot N.N."/>
        </authorList>
    </citation>
    <scope>NUCLEOTIDE SEQUENCE [LARGE SCALE GENOMIC DNA]</scope>
    <source>
        <strain evidence="2 3">JCM 10630</strain>
    </source>
</reference>
<dbReference type="InterPro" id="IPR015060">
    <property type="entry name" value="Aca2_YdiL-like"/>
</dbReference>
<evidence type="ECO:0000313" key="4">
    <source>
        <dbReference type="Proteomes" id="UP001278050"/>
    </source>
</evidence>
<dbReference type="CDD" id="cd00093">
    <property type="entry name" value="HTH_XRE"/>
    <property type="match status" value="1"/>
</dbReference>
<accession>A0A1G7MHN5</accession>
<name>A0A1G7MHN5_9GAMM</name>
<gene>
    <name evidence="2" type="ORF">SAMN05216575_10955</name>
    <name evidence="1" type="ORF">SIM71_23105</name>
</gene>
<dbReference type="EMBL" id="JAWXXP010000001">
    <property type="protein sequence ID" value="MDX5994964.1"/>
    <property type="molecule type" value="Genomic_DNA"/>
</dbReference>
<dbReference type="InterPro" id="IPR010982">
    <property type="entry name" value="Lambda_DNA-bd_dom_sf"/>
</dbReference>
<dbReference type="RefSeq" id="WP_202907456.1">
    <property type="nucleotide sequence ID" value="NZ_CBCSET010000008.1"/>
</dbReference>
<protein>
    <submittedName>
        <fullName evidence="1">DUF1870 family protein</fullName>
    </submittedName>
</protein>
<organism evidence="2 3">
    <name type="scientific">Ectopseudomonas alcaliphila</name>
    <dbReference type="NCBI Taxonomy" id="101564"/>
    <lineage>
        <taxon>Bacteria</taxon>
        <taxon>Pseudomonadati</taxon>
        <taxon>Pseudomonadota</taxon>
        <taxon>Gammaproteobacteria</taxon>
        <taxon>Pseudomonadales</taxon>
        <taxon>Pseudomonadaceae</taxon>
        <taxon>Ectopseudomonas</taxon>
    </lineage>
</organism>
<evidence type="ECO:0000313" key="3">
    <source>
        <dbReference type="Proteomes" id="UP000182413"/>
    </source>
</evidence>
<sequence>MRDAITPMNNLELQAARKLLMMDVSEAAESIGSVTPRTWQYWEAGRSTVPTDVALEIEALLEMRMARMSDIDAKLADLPQGGRLELPYHISFESYIAANPGANKKLWRIDQSIAAMYYTEGHADLI</sequence>
<evidence type="ECO:0000313" key="1">
    <source>
        <dbReference type="EMBL" id="MDX5994964.1"/>
    </source>
</evidence>
<proteinExistence type="predicted"/>
<dbReference type="InterPro" id="IPR001387">
    <property type="entry name" value="Cro/C1-type_HTH"/>
</dbReference>
<dbReference type="SUPFAM" id="SSF47413">
    <property type="entry name" value="lambda repressor-like DNA-binding domains"/>
    <property type="match status" value="1"/>
</dbReference>
<reference evidence="1 4" key="2">
    <citation type="submission" date="2023-11" db="EMBL/GenBank/DDBJ databases">
        <title>MicrobeMod: A computational toolkit for identifying prokaryotic methylation and restriction-modification with nanopore sequencing.</title>
        <authorList>
            <person name="Crits-Christoph A."/>
            <person name="Kang S.C."/>
            <person name="Lee H."/>
            <person name="Ostrov N."/>
        </authorList>
    </citation>
    <scope>NUCLEOTIDE SEQUENCE [LARGE SCALE GENOMIC DNA]</scope>
    <source>
        <strain evidence="1 4">ATCC BAA-571</strain>
    </source>
</reference>
<dbReference type="Gene3D" id="1.10.3100.10">
    <property type="entry name" value="Putative cytoplasmic protein"/>
    <property type="match status" value="1"/>
</dbReference>
<evidence type="ECO:0000313" key="2">
    <source>
        <dbReference type="EMBL" id="SDF61261.1"/>
    </source>
</evidence>